<evidence type="ECO:0000313" key="2">
    <source>
        <dbReference type="Proteomes" id="UP000321306"/>
    </source>
</evidence>
<protein>
    <submittedName>
        <fullName evidence="1">Uncharacterized protein</fullName>
    </submittedName>
</protein>
<keyword evidence="2" id="KW-1185">Reference proteome</keyword>
<proteinExistence type="predicted"/>
<dbReference type="Proteomes" id="UP000321306">
    <property type="component" value="Unassembled WGS sequence"/>
</dbReference>
<sequence length="57" mass="6534">MQDSGPWKEPQAMVCFAVKLLLHKQNDFSTPVYTNMNGKNNGCRKKFSRQKGSNMKI</sequence>
<dbReference type="EMBL" id="BJXB01000021">
    <property type="protein sequence ID" value="GEM48482.1"/>
    <property type="molecule type" value="Genomic_DNA"/>
</dbReference>
<comment type="caution">
    <text evidence="1">The sequence shown here is derived from an EMBL/GenBank/DDBJ whole genome shotgun (WGS) entry which is preliminary data.</text>
</comment>
<accession>A0A511N6I3</accession>
<dbReference type="AlphaFoldDB" id="A0A511N6I3"/>
<name>A0A511N6I3_DEIC1</name>
<evidence type="ECO:0000313" key="1">
    <source>
        <dbReference type="EMBL" id="GEM48482.1"/>
    </source>
</evidence>
<reference evidence="1 2" key="1">
    <citation type="submission" date="2019-07" db="EMBL/GenBank/DDBJ databases">
        <title>Whole genome shotgun sequence of Deinococcus cellulosilyticus NBRC 106333.</title>
        <authorList>
            <person name="Hosoyama A."/>
            <person name="Uohara A."/>
            <person name="Ohji S."/>
            <person name="Ichikawa N."/>
        </authorList>
    </citation>
    <scope>NUCLEOTIDE SEQUENCE [LARGE SCALE GENOMIC DNA]</scope>
    <source>
        <strain evidence="1 2">NBRC 106333</strain>
    </source>
</reference>
<organism evidence="1 2">
    <name type="scientific">Deinococcus cellulosilyticus (strain DSM 18568 / NBRC 106333 / KACC 11606 / 5516J-15)</name>
    <dbReference type="NCBI Taxonomy" id="1223518"/>
    <lineage>
        <taxon>Bacteria</taxon>
        <taxon>Thermotogati</taxon>
        <taxon>Deinococcota</taxon>
        <taxon>Deinococci</taxon>
        <taxon>Deinococcales</taxon>
        <taxon>Deinococcaceae</taxon>
        <taxon>Deinococcus</taxon>
    </lineage>
</organism>
<gene>
    <name evidence="1" type="ORF">DC3_41170</name>
</gene>